<dbReference type="GO" id="GO:0005525">
    <property type="term" value="F:GTP binding"/>
    <property type="evidence" value="ECO:0007669"/>
    <property type="project" value="UniProtKB-KW"/>
</dbReference>
<evidence type="ECO:0000256" key="1">
    <source>
        <dbReference type="ARBA" id="ARBA00006270"/>
    </source>
</evidence>
<dbReference type="SUPFAM" id="SSF52540">
    <property type="entry name" value="P-loop containing nucleoside triphosphate hydrolases"/>
    <property type="match status" value="1"/>
</dbReference>
<dbReference type="PROSITE" id="PS51419">
    <property type="entry name" value="RAB"/>
    <property type="match status" value="1"/>
</dbReference>
<dbReference type="PROSITE" id="PS51421">
    <property type="entry name" value="RAS"/>
    <property type="match status" value="1"/>
</dbReference>
<dbReference type="PROSITE" id="PS51420">
    <property type="entry name" value="RHO"/>
    <property type="match status" value="1"/>
</dbReference>
<gene>
    <name evidence="4" type="ORF">FGO68_gene6971</name>
</gene>
<dbReference type="SMART" id="SM00173">
    <property type="entry name" value="RAS"/>
    <property type="match status" value="1"/>
</dbReference>
<name>A0A8J8SX43_HALGN</name>
<dbReference type="InterPro" id="IPR001806">
    <property type="entry name" value="Small_GTPase"/>
</dbReference>
<comment type="caution">
    <text evidence="4">The sequence shown here is derived from an EMBL/GenBank/DDBJ whole genome shotgun (WGS) entry which is preliminary data.</text>
</comment>
<evidence type="ECO:0000256" key="2">
    <source>
        <dbReference type="ARBA" id="ARBA00022741"/>
    </source>
</evidence>
<dbReference type="SMART" id="SM00174">
    <property type="entry name" value="RHO"/>
    <property type="match status" value="1"/>
</dbReference>
<reference evidence="4" key="1">
    <citation type="submission" date="2019-06" db="EMBL/GenBank/DDBJ databases">
        <authorList>
            <person name="Zheng W."/>
        </authorList>
    </citation>
    <scope>NUCLEOTIDE SEQUENCE</scope>
    <source>
        <strain evidence="4">QDHG01</strain>
    </source>
</reference>
<dbReference type="InterPro" id="IPR027417">
    <property type="entry name" value="P-loop_NTPase"/>
</dbReference>
<evidence type="ECO:0000256" key="3">
    <source>
        <dbReference type="ARBA" id="ARBA00023134"/>
    </source>
</evidence>
<evidence type="ECO:0000313" key="5">
    <source>
        <dbReference type="Proteomes" id="UP000785679"/>
    </source>
</evidence>
<dbReference type="CDD" id="cd00154">
    <property type="entry name" value="Rab"/>
    <property type="match status" value="1"/>
</dbReference>
<dbReference type="NCBIfam" id="TIGR00231">
    <property type="entry name" value="small_GTP"/>
    <property type="match status" value="1"/>
</dbReference>
<organism evidence="4 5">
    <name type="scientific">Halteria grandinella</name>
    <dbReference type="NCBI Taxonomy" id="5974"/>
    <lineage>
        <taxon>Eukaryota</taxon>
        <taxon>Sar</taxon>
        <taxon>Alveolata</taxon>
        <taxon>Ciliophora</taxon>
        <taxon>Intramacronucleata</taxon>
        <taxon>Spirotrichea</taxon>
        <taxon>Stichotrichia</taxon>
        <taxon>Sporadotrichida</taxon>
        <taxon>Halteriidae</taxon>
        <taxon>Halteria</taxon>
    </lineage>
</organism>
<dbReference type="SMART" id="SM00175">
    <property type="entry name" value="RAB"/>
    <property type="match status" value="1"/>
</dbReference>
<dbReference type="InterPro" id="IPR005225">
    <property type="entry name" value="Small_GTP-bd"/>
</dbReference>
<proteinExistence type="inferred from homology"/>
<keyword evidence="3" id="KW-0342">GTP-binding</keyword>
<dbReference type="FunFam" id="3.40.50.300:FF:001072">
    <property type="entry name" value="Rab family GTPase"/>
    <property type="match status" value="1"/>
</dbReference>
<protein>
    <submittedName>
        <fullName evidence="4">Uncharacterized protein</fullName>
    </submittedName>
</protein>
<sequence>MEGKQPDQPSTADAIQQFDLLFKFIIIGDTSVGKSCILHHYLRHKFNSNSRHTVGVEFGQRFIQVVCGGLPKTLKLQIWDTAGQERYRSVTRSYFRGSLGVILVYDVTSLDSFNHVQQWLTEARQFSRQEATFMIVGNKKDLVSQRVVEMTEGAKFALENECLFMECSALSGENIEEVFNKTAHSIIYKVDSGEIAEDLIVNARNIAGKNTDSNKVLRDAMKNPEDSQGANGMCQC</sequence>
<dbReference type="SMART" id="SM00176">
    <property type="entry name" value="RAN"/>
    <property type="match status" value="1"/>
</dbReference>
<dbReference type="Pfam" id="PF00071">
    <property type="entry name" value="Ras"/>
    <property type="match status" value="1"/>
</dbReference>
<dbReference type="AlphaFoldDB" id="A0A8J8SX43"/>
<dbReference type="GO" id="GO:0003924">
    <property type="term" value="F:GTPase activity"/>
    <property type="evidence" value="ECO:0007669"/>
    <property type="project" value="InterPro"/>
</dbReference>
<keyword evidence="5" id="KW-1185">Reference proteome</keyword>
<dbReference type="Gene3D" id="3.40.50.300">
    <property type="entry name" value="P-loop containing nucleotide triphosphate hydrolases"/>
    <property type="match status" value="1"/>
</dbReference>
<dbReference type="Proteomes" id="UP000785679">
    <property type="component" value="Unassembled WGS sequence"/>
</dbReference>
<comment type="similarity">
    <text evidence="1">Belongs to the small GTPase superfamily. Rab family.</text>
</comment>
<dbReference type="PANTHER" id="PTHR47979">
    <property type="entry name" value="DRAB11-RELATED"/>
    <property type="match status" value="1"/>
</dbReference>
<dbReference type="PRINTS" id="PR00449">
    <property type="entry name" value="RASTRNSFRMNG"/>
</dbReference>
<dbReference type="InterPro" id="IPR050209">
    <property type="entry name" value="Rab_GTPases_membrane_traffic"/>
</dbReference>
<dbReference type="OrthoDB" id="9989112at2759"/>
<evidence type="ECO:0000313" key="4">
    <source>
        <dbReference type="EMBL" id="TNV73895.1"/>
    </source>
</evidence>
<keyword evidence="2" id="KW-0547">Nucleotide-binding</keyword>
<dbReference type="EMBL" id="RRYP01017880">
    <property type="protein sequence ID" value="TNV73895.1"/>
    <property type="molecule type" value="Genomic_DNA"/>
</dbReference>
<accession>A0A8J8SX43</accession>